<evidence type="ECO:0000259" key="2">
    <source>
        <dbReference type="Pfam" id="PF16370"/>
    </source>
</evidence>
<dbReference type="InterPro" id="IPR051918">
    <property type="entry name" value="STPP_CPPED1"/>
</dbReference>
<dbReference type="PANTHER" id="PTHR43143">
    <property type="entry name" value="METALLOPHOSPHOESTERASE, CALCINEURIN SUPERFAMILY"/>
    <property type="match status" value="1"/>
</dbReference>
<feature type="domain" description="Calcineurin-like phosphoesterase N-terminal" evidence="3">
    <location>
        <begin position="44"/>
        <end position="97"/>
    </location>
</feature>
<evidence type="ECO:0000313" key="5">
    <source>
        <dbReference type="Proteomes" id="UP000585050"/>
    </source>
</evidence>
<dbReference type="GO" id="GO:0016787">
    <property type="term" value="F:hydrolase activity"/>
    <property type="evidence" value="ECO:0007669"/>
    <property type="project" value="InterPro"/>
</dbReference>
<dbReference type="InterPro" id="IPR029052">
    <property type="entry name" value="Metallo-depent_PP-like"/>
</dbReference>
<name>A0A7X8SKH5_9BACT</name>
<evidence type="ECO:0000313" key="4">
    <source>
        <dbReference type="EMBL" id="NLR91899.1"/>
    </source>
</evidence>
<dbReference type="Gene3D" id="2.60.40.10">
    <property type="entry name" value="Immunoglobulins"/>
    <property type="match status" value="1"/>
</dbReference>
<accession>A0A7X8SKH5</accession>
<proteinExistence type="predicted"/>
<dbReference type="Gene3D" id="3.60.21.10">
    <property type="match status" value="1"/>
</dbReference>
<gene>
    <name evidence="4" type="ORF">HGP29_11810</name>
</gene>
<dbReference type="Pfam" id="PF16370">
    <property type="entry name" value="MetallophosC"/>
    <property type="match status" value="1"/>
</dbReference>
<dbReference type="Pfam" id="PF16371">
    <property type="entry name" value="MetallophosN"/>
    <property type="match status" value="1"/>
</dbReference>
<evidence type="ECO:0000259" key="3">
    <source>
        <dbReference type="Pfam" id="PF16371"/>
    </source>
</evidence>
<organism evidence="4 5">
    <name type="scientific">Flammeovirga agarivorans</name>
    <dbReference type="NCBI Taxonomy" id="2726742"/>
    <lineage>
        <taxon>Bacteria</taxon>
        <taxon>Pseudomonadati</taxon>
        <taxon>Bacteroidota</taxon>
        <taxon>Cytophagia</taxon>
        <taxon>Cytophagales</taxon>
        <taxon>Flammeovirgaceae</taxon>
        <taxon>Flammeovirga</taxon>
    </lineage>
</organism>
<dbReference type="RefSeq" id="WP_168882611.1">
    <property type="nucleotide sequence ID" value="NZ_JABAIL010000003.1"/>
</dbReference>
<feature type="domain" description="Calcineurin-like phosphoesterase" evidence="1">
    <location>
        <begin position="139"/>
        <end position="319"/>
    </location>
</feature>
<dbReference type="Pfam" id="PF00149">
    <property type="entry name" value="Metallophos"/>
    <property type="match status" value="1"/>
</dbReference>
<keyword evidence="5" id="KW-1185">Reference proteome</keyword>
<dbReference type="AlphaFoldDB" id="A0A7X8SKH5"/>
<dbReference type="SUPFAM" id="SSF117074">
    <property type="entry name" value="Hypothetical protein PA1324"/>
    <property type="match status" value="1"/>
</dbReference>
<comment type="caution">
    <text evidence="4">The sequence shown here is derived from an EMBL/GenBank/DDBJ whole genome shotgun (WGS) entry which is preliminary data.</text>
</comment>
<feature type="domain" description="Calcineurin-like phosphoesterase C-terminal" evidence="2">
    <location>
        <begin position="335"/>
        <end position="514"/>
    </location>
</feature>
<dbReference type="InterPro" id="IPR013783">
    <property type="entry name" value="Ig-like_fold"/>
</dbReference>
<protein>
    <recommendedName>
        <fullName evidence="6">Metallophosphoesterase</fullName>
    </recommendedName>
</protein>
<dbReference type="InterPro" id="IPR032288">
    <property type="entry name" value="Metallophos_C"/>
</dbReference>
<dbReference type="InterPro" id="IPR004843">
    <property type="entry name" value="Calcineurin-like_PHP"/>
</dbReference>
<evidence type="ECO:0008006" key="6">
    <source>
        <dbReference type="Google" id="ProtNLM"/>
    </source>
</evidence>
<evidence type="ECO:0000259" key="1">
    <source>
        <dbReference type="Pfam" id="PF00149"/>
    </source>
</evidence>
<dbReference type="InterPro" id="IPR032285">
    <property type="entry name" value="Metallophos_N"/>
</dbReference>
<reference evidence="4 5" key="1">
    <citation type="submission" date="2020-04" db="EMBL/GenBank/DDBJ databases">
        <title>Flammeovirga sp. SR4, a novel species isolated from seawater.</title>
        <authorList>
            <person name="Wang X."/>
        </authorList>
    </citation>
    <scope>NUCLEOTIDE SEQUENCE [LARGE SCALE GENOMIC DNA]</scope>
    <source>
        <strain evidence="4 5">SR4</strain>
    </source>
</reference>
<dbReference type="Proteomes" id="UP000585050">
    <property type="component" value="Unassembled WGS sequence"/>
</dbReference>
<sequence>MKTTIYLLLMILYIPSFGVTEKRPKYVKGYVYEDLNNNGLFDDHEPTVKGVAVSNGRDVVVTDEKGFYQLPLQPQQTIFISKPSGYSLRTNDYNTMSDFLHYYPNPTASSYGPTIQQNKEVPEYLNFPLAKVDESSPFTIAMIGDIQARYQYQVNFAHEIAEELYQYPHLKGAVMLGDMGDDNAGIFPALNQLFKQFTTTVYPVAGNHDRNYDIEDVSQDFSAFKKFYGPDQYSFNIGNVHFIAINNVTTIKGIQYKDYIPKERMDWIRNDLSVVPKDRLIVFLQHIPLGHMLEESRNELMEMISEFPYVSSFSGHLHAMTHMYLPYGENNILHEVVTGATCGLWWGGELDLDGIPHGLMGDGSPKGYYLAHFDGNEVTMEYKATGKPKNKQMKIWVYQPENAKVDPTIHIPNGLTQNHFLTNIWAGSIHTEVYAQVDDAEWQKLERKEQIVDPTARRVYIRDSLKIANRKSHLGPGYPKNLPSHIWVGEFPKDFKDGSHIIKIKAKDPNGMSFTGYRIFTKGNFDGDYQEVDWYNME</sequence>
<dbReference type="PANTHER" id="PTHR43143:SF6">
    <property type="entry name" value="BLL3016 PROTEIN"/>
    <property type="match status" value="1"/>
</dbReference>
<dbReference type="SUPFAM" id="SSF56300">
    <property type="entry name" value="Metallo-dependent phosphatases"/>
    <property type="match status" value="1"/>
</dbReference>
<dbReference type="EMBL" id="JABAIL010000003">
    <property type="protein sequence ID" value="NLR91899.1"/>
    <property type="molecule type" value="Genomic_DNA"/>
</dbReference>